<feature type="domain" description="DUF2510" evidence="9">
    <location>
        <begin position="10"/>
        <end position="40"/>
    </location>
</feature>
<feature type="transmembrane region" description="Helical" evidence="7">
    <location>
        <begin position="131"/>
        <end position="154"/>
    </location>
</feature>
<comment type="subcellular location">
    <subcellularLocation>
        <location evidence="1">Cell membrane</location>
        <topology evidence="1">Multi-pass membrane protein</topology>
    </subcellularLocation>
</comment>
<dbReference type="GO" id="GO:0005886">
    <property type="term" value="C:plasma membrane"/>
    <property type="evidence" value="ECO:0007669"/>
    <property type="project" value="UniProtKB-SubCell"/>
</dbReference>
<keyword evidence="4 7" id="KW-1133">Transmembrane helix</keyword>
<evidence type="ECO:0000256" key="5">
    <source>
        <dbReference type="ARBA" id="ARBA00023136"/>
    </source>
</evidence>
<sequence length="241" mass="26164">MSNSPQQPPPGWYPDPAGADAERYWDGVAWSQSTRDRPRYAPPTPTPSAGGYGAEQRDYSYAQAPAGYGAGAPDPRLAGFGARMLGFILDSILIWILMSIIGRVTGLWARVTAEMELWMREVLIATESPGGALPGFSPGLTSALQILTIVSLALWFVYRFVLYLTMSATVGQLALGLRVVKVDKPVGTKLTAVESLIRALSSALLWGFSLTAFINPLFALFTKQKQTLSDLIAKTRVVKIR</sequence>
<keyword evidence="11" id="KW-1185">Reference proteome</keyword>
<dbReference type="KEGG" id="tfl:RPIT_09540"/>
<proteinExistence type="predicted"/>
<dbReference type="AlphaFoldDB" id="A0A1Q2CFV7"/>
<keyword evidence="5 7" id="KW-0472">Membrane</keyword>
<keyword evidence="2" id="KW-1003">Cell membrane</keyword>
<evidence type="ECO:0000259" key="9">
    <source>
        <dbReference type="Pfam" id="PF10708"/>
    </source>
</evidence>
<dbReference type="EMBL" id="CP019605">
    <property type="protein sequence ID" value="AQP44998.1"/>
    <property type="molecule type" value="Genomic_DNA"/>
</dbReference>
<name>A0A1Q2CFV7_9ACTN</name>
<evidence type="ECO:0000313" key="10">
    <source>
        <dbReference type="EMBL" id="AQP44998.1"/>
    </source>
</evidence>
<evidence type="ECO:0000313" key="11">
    <source>
        <dbReference type="Proteomes" id="UP000188324"/>
    </source>
</evidence>
<evidence type="ECO:0000256" key="4">
    <source>
        <dbReference type="ARBA" id="ARBA00022989"/>
    </source>
</evidence>
<dbReference type="RefSeq" id="WP_077342621.1">
    <property type="nucleotide sequence ID" value="NZ_CP019605.1"/>
</dbReference>
<dbReference type="Proteomes" id="UP000188324">
    <property type="component" value="Chromosome"/>
</dbReference>
<feature type="region of interest" description="Disordered" evidence="6">
    <location>
        <begin position="31"/>
        <end position="54"/>
    </location>
</feature>
<feature type="compositionally biased region" description="Pro residues" evidence="6">
    <location>
        <begin position="1"/>
        <end position="13"/>
    </location>
</feature>
<dbReference type="PANTHER" id="PTHR36115:SF9">
    <property type="entry name" value="LMO1584 PROTEIN"/>
    <property type="match status" value="1"/>
</dbReference>
<evidence type="ECO:0000256" key="6">
    <source>
        <dbReference type="SAM" id="MobiDB-lite"/>
    </source>
</evidence>
<dbReference type="PANTHER" id="PTHR36115">
    <property type="entry name" value="PROLINE-RICH ANTIGEN HOMOLOG-RELATED"/>
    <property type="match status" value="1"/>
</dbReference>
<feature type="transmembrane region" description="Helical" evidence="7">
    <location>
        <begin position="92"/>
        <end position="111"/>
    </location>
</feature>
<accession>A0A1Q2CFV7</accession>
<dbReference type="InterPro" id="IPR018929">
    <property type="entry name" value="DUF2510"/>
</dbReference>
<protein>
    <submittedName>
        <fullName evidence="10">Uncharacterized protein</fullName>
    </submittedName>
</protein>
<evidence type="ECO:0000256" key="7">
    <source>
        <dbReference type="SAM" id="Phobius"/>
    </source>
</evidence>
<feature type="transmembrane region" description="Helical" evidence="7">
    <location>
        <begin position="200"/>
        <end position="221"/>
    </location>
</feature>
<dbReference type="Pfam" id="PF06271">
    <property type="entry name" value="RDD"/>
    <property type="match status" value="1"/>
</dbReference>
<feature type="domain" description="RDD" evidence="8">
    <location>
        <begin position="77"/>
        <end position="234"/>
    </location>
</feature>
<feature type="transmembrane region" description="Helical" evidence="7">
    <location>
        <begin position="161"/>
        <end position="180"/>
    </location>
</feature>
<dbReference type="OrthoDB" id="5244233at2"/>
<dbReference type="InterPro" id="IPR010432">
    <property type="entry name" value="RDD"/>
</dbReference>
<gene>
    <name evidence="10" type="ORF">RPIT_09540</name>
</gene>
<evidence type="ECO:0000256" key="2">
    <source>
        <dbReference type="ARBA" id="ARBA00022475"/>
    </source>
</evidence>
<evidence type="ECO:0000256" key="1">
    <source>
        <dbReference type="ARBA" id="ARBA00004651"/>
    </source>
</evidence>
<evidence type="ECO:0000259" key="8">
    <source>
        <dbReference type="Pfam" id="PF06271"/>
    </source>
</evidence>
<evidence type="ECO:0000256" key="3">
    <source>
        <dbReference type="ARBA" id="ARBA00022692"/>
    </source>
</evidence>
<feature type="region of interest" description="Disordered" evidence="6">
    <location>
        <begin position="1"/>
        <end position="20"/>
    </location>
</feature>
<dbReference type="STRING" id="1610493.RPIT_09540"/>
<keyword evidence="3 7" id="KW-0812">Transmembrane</keyword>
<dbReference type="Pfam" id="PF10708">
    <property type="entry name" value="DUF2510"/>
    <property type="match status" value="1"/>
</dbReference>
<dbReference type="InterPro" id="IPR051791">
    <property type="entry name" value="Pra-immunoreactive"/>
</dbReference>
<organism evidence="10 11">
    <name type="scientific">Tessaracoccus flavus</name>
    <dbReference type="NCBI Taxonomy" id="1610493"/>
    <lineage>
        <taxon>Bacteria</taxon>
        <taxon>Bacillati</taxon>
        <taxon>Actinomycetota</taxon>
        <taxon>Actinomycetes</taxon>
        <taxon>Propionibacteriales</taxon>
        <taxon>Propionibacteriaceae</taxon>
        <taxon>Tessaracoccus</taxon>
    </lineage>
</organism>
<reference evidence="10 11" key="1">
    <citation type="journal article" date="2016" name="Int. J. Syst. Evol. Microbiol.">
        <title>Tessaracoccus flavus sp. nov., isolated from the drainage system of a lindane-producing factory.</title>
        <authorList>
            <person name="Kumari R."/>
            <person name="Singh P."/>
            <person name="Schumann P."/>
            <person name="Lal R."/>
        </authorList>
    </citation>
    <scope>NUCLEOTIDE SEQUENCE [LARGE SCALE GENOMIC DNA]</scope>
    <source>
        <strain evidence="10 11">RP1T</strain>
    </source>
</reference>